<dbReference type="Proteomes" id="UP000736672">
    <property type="component" value="Unassembled WGS sequence"/>
</dbReference>
<organism evidence="2 3">
    <name type="scientific">Fusarium solani</name>
    <name type="common">Filamentous fungus</name>
    <dbReference type="NCBI Taxonomy" id="169388"/>
    <lineage>
        <taxon>Eukaryota</taxon>
        <taxon>Fungi</taxon>
        <taxon>Dikarya</taxon>
        <taxon>Ascomycota</taxon>
        <taxon>Pezizomycotina</taxon>
        <taxon>Sordariomycetes</taxon>
        <taxon>Hypocreomycetidae</taxon>
        <taxon>Hypocreales</taxon>
        <taxon>Nectriaceae</taxon>
        <taxon>Fusarium</taxon>
        <taxon>Fusarium solani species complex</taxon>
    </lineage>
</organism>
<proteinExistence type="predicted"/>
<sequence>MPVTFKRESAFYKVPPLSAKIPQAPAEILMGMTPQIYVPICYSYDVVMEATKELVPSPPYEYDETGIVLKGTFVISDETGTTVTLNAGDTFWIARGSKTSFGTPNFCVCYKVTPRYNKY</sequence>
<protein>
    <recommendedName>
        <fullName evidence="1">(S)-ureidoglycine aminohydrolase cupin domain-containing protein</fullName>
    </recommendedName>
</protein>
<evidence type="ECO:0000313" key="2">
    <source>
        <dbReference type="EMBL" id="KAH7230370.1"/>
    </source>
</evidence>
<keyword evidence="3" id="KW-1185">Reference proteome</keyword>
<evidence type="ECO:0000313" key="3">
    <source>
        <dbReference type="Proteomes" id="UP000736672"/>
    </source>
</evidence>
<dbReference type="SUPFAM" id="SSF51182">
    <property type="entry name" value="RmlC-like cupins"/>
    <property type="match status" value="1"/>
</dbReference>
<feature type="domain" description="(S)-ureidoglycine aminohydrolase cupin" evidence="1">
    <location>
        <begin position="60"/>
        <end position="98"/>
    </location>
</feature>
<dbReference type="InterPro" id="IPR010424">
    <property type="entry name" value="EutQ"/>
</dbReference>
<dbReference type="EMBL" id="JAGTJS010000037">
    <property type="protein sequence ID" value="KAH7230370.1"/>
    <property type="molecule type" value="Genomic_DNA"/>
</dbReference>
<accession>A0A9P9JSD9</accession>
<dbReference type="InterPro" id="IPR008579">
    <property type="entry name" value="UGlyAH_Cupin_dom"/>
</dbReference>
<name>A0A9P9JSD9_FUSSL</name>
<dbReference type="AlphaFoldDB" id="A0A9P9JSD9"/>
<dbReference type="PANTHER" id="PTHR36169:SF1">
    <property type="entry name" value="ACETATE KINASE EUTQ"/>
    <property type="match status" value="1"/>
</dbReference>
<dbReference type="InterPro" id="IPR014710">
    <property type="entry name" value="RmlC-like_jellyroll"/>
</dbReference>
<dbReference type="Gene3D" id="2.60.120.10">
    <property type="entry name" value="Jelly Rolls"/>
    <property type="match status" value="1"/>
</dbReference>
<dbReference type="OrthoDB" id="4985585at2759"/>
<gene>
    <name evidence="2" type="ORF">B0J15DRAFT_556016</name>
</gene>
<dbReference type="InterPro" id="IPR011051">
    <property type="entry name" value="RmlC_Cupin_sf"/>
</dbReference>
<comment type="caution">
    <text evidence="2">The sequence shown here is derived from an EMBL/GenBank/DDBJ whole genome shotgun (WGS) entry which is preliminary data.</text>
</comment>
<dbReference type="Pfam" id="PF05899">
    <property type="entry name" value="Cupin_3"/>
    <property type="match status" value="1"/>
</dbReference>
<dbReference type="PANTHER" id="PTHR36169">
    <property type="entry name" value="ETHANOLAMINE UTILIZATION PROTEIN EUTQ"/>
    <property type="match status" value="1"/>
</dbReference>
<evidence type="ECO:0000259" key="1">
    <source>
        <dbReference type="Pfam" id="PF05899"/>
    </source>
</evidence>
<reference evidence="2" key="1">
    <citation type="journal article" date="2021" name="Nat. Commun.">
        <title>Genetic determinants of endophytism in the Arabidopsis root mycobiome.</title>
        <authorList>
            <person name="Mesny F."/>
            <person name="Miyauchi S."/>
            <person name="Thiergart T."/>
            <person name="Pickel B."/>
            <person name="Atanasova L."/>
            <person name="Karlsson M."/>
            <person name="Huettel B."/>
            <person name="Barry K.W."/>
            <person name="Haridas S."/>
            <person name="Chen C."/>
            <person name="Bauer D."/>
            <person name="Andreopoulos W."/>
            <person name="Pangilinan J."/>
            <person name="LaButti K."/>
            <person name="Riley R."/>
            <person name="Lipzen A."/>
            <person name="Clum A."/>
            <person name="Drula E."/>
            <person name="Henrissat B."/>
            <person name="Kohler A."/>
            <person name="Grigoriev I.V."/>
            <person name="Martin F.M."/>
            <person name="Hacquard S."/>
        </authorList>
    </citation>
    <scope>NUCLEOTIDE SEQUENCE</scope>
    <source>
        <strain evidence="2">FSSC 5 MPI-SDFR-AT-0091</strain>
    </source>
</reference>